<dbReference type="Proteomes" id="UP000789860">
    <property type="component" value="Unassembled WGS sequence"/>
</dbReference>
<organism evidence="1 2">
    <name type="scientific">Scutellospora calospora</name>
    <dbReference type="NCBI Taxonomy" id="85575"/>
    <lineage>
        <taxon>Eukaryota</taxon>
        <taxon>Fungi</taxon>
        <taxon>Fungi incertae sedis</taxon>
        <taxon>Mucoromycota</taxon>
        <taxon>Glomeromycotina</taxon>
        <taxon>Glomeromycetes</taxon>
        <taxon>Diversisporales</taxon>
        <taxon>Gigasporaceae</taxon>
        <taxon>Scutellospora</taxon>
    </lineage>
</organism>
<evidence type="ECO:0000313" key="1">
    <source>
        <dbReference type="EMBL" id="CAG8705304.1"/>
    </source>
</evidence>
<feature type="non-terminal residue" evidence="1">
    <location>
        <position position="1"/>
    </location>
</feature>
<protein>
    <submittedName>
        <fullName evidence="1">6152_t:CDS:1</fullName>
    </submittedName>
</protein>
<gene>
    <name evidence="1" type="ORF">SCALOS_LOCUS10654</name>
</gene>
<comment type="caution">
    <text evidence="1">The sequence shown here is derived from an EMBL/GenBank/DDBJ whole genome shotgun (WGS) entry which is preliminary data.</text>
</comment>
<reference evidence="1" key="1">
    <citation type="submission" date="2021-06" db="EMBL/GenBank/DDBJ databases">
        <authorList>
            <person name="Kallberg Y."/>
            <person name="Tangrot J."/>
            <person name="Rosling A."/>
        </authorList>
    </citation>
    <scope>NUCLEOTIDE SEQUENCE</scope>
    <source>
        <strain evidence="1">AU212A</strain>
    </source>
</reference>
<accession>A0ACA9PJD2</accession>
<feature type="non-terminal residue" evidence="1">
    <location>
        <position position="203"/>
    </location>
</feature>
<keyword evidence="2" id="KW-1185">Reference proteome</keyword>
<evidence type="ECO:0000313" key="2">
    <source>
        <dbReference type="Proteomes" id="UP000789860"/>
    </source>
</evidence>
<name>A0ACA9PJD2_9GLOM</name>
<dbReference type="EMBL" id="CAJVPM010041114">
    <property type="protein sequence ID" value="CAG8705304.1"/>
    <property type="molecule type" value="Genomic_DNA"/>
</dbReference>
<proteinExistence type="predicted"/>
<sequence length="203" mass="23478">YPKYYSLTLNAIPNPEENISSTTWDDRAKFSATLFMHNPNITLEHGPLGEASSKDYEFGIEKFVHSKSLPKTGEVTIGVWIDDTKLENKKPEYHYLPPKPWPKDIIDAWYEELNQPDISDVQFNLPETTIYARSSILTKRSEYFRKIIEGSWIEGSQRGYQRNDYVNQQYTMNSTAESESPPSGLSSDEIRLNEEDISSKQRK</sequence>